<organism evidence="3">
    <name type="scientific">Variovorax paradoxus</name>
    <dbReference type="NCBI Taxonomy" id="34073"/>
    <lineage>
        <taxon>Bacteria</taxon>
        <taxon>Pseudomonadati</taxon>
        <taxon>Pseudomonadota</taxon>
        <taxon>Betaproteobacteria</taxon>
        <taxon>Burkholderiales</taxon>
        <taxon>Comamonadaceae</taxon>
        <taxon>Variovorax</taxon>
    </lineage>
</organism>
<comment type="similarity">
    <text evidence="1">Belongs to the UPF0065 (bug) family.</text>
</comment>
<sequence length="335" mass="35433">MKDRLKRLVRMKTRALCAALLAAGAMALPHAGIAQSSGFPNKPITIVVPYPPGGTTDVLARVLQEPMQRFLKQPVIIENKAGASAVLGTKFVAKAPANGYTLLFPNNGLVISPQVSKDADYAPLKDFAPVSLVSLQPMILVVNPTVPAKSVQELIDYAKANPRKLDFATAGPASFGHLATELFSRRAGIEMTHIPYKGQAPTTQAILTGESKVLLSTSSSQMNAFIKDGKVRLLGVSSLQASPLAPGAAPIANTLPGFNPEVWFGLFAPAGTPRDVVAKLNEAIVKSLALPEVKEKFETAGADATGSTPEQLGARIAEEYATWTSVIRDANIKSE</sequence>
<reference evidence="3" key="1">
    <citation type="submission" date="2019-12" db="EMBL/GenBank/DDBJ databases">
        <authorList>
            <person name="Cremers G."/>
        </authorList>
    </citation>
    <scope>NUCLEOTIDE SEQUENCE</scope>
    <source>
        <strain evidence="3">Vvax</strain>
    </source>
</reference>
<gene>
    <name evidence="3" type="ORF">VVAX_06267</name>
</gene>
<evidence type="ECO:0000256" key="1">
    <source>
        <dbReference type="ARBA" id="ARBA00006987"/>
    </source>
</evidence>
<evidence type="ECO:0000256" key="2">
    <source>
        <dbReference type="SAM" id="SignalP"/>
    </source>
</evidence>
<evidence type="ECO:0000313" key="3">
    <source>
        <dbReference type="EMBL" id="CAA2109995.1"/>
    </source>
</evidence>
<feature type="signal peptide" evidence="2">
    <location>
        <begin position="1"/>
        <end position="27"/>
    </location>
</feature>
<dbReference type="InterPro" id="IPR042100">
    <property type="entry name" value="Bug_dom1"/>
</dbReference>
<keyword evidence="2" id="KW-0732">Signal</keyword>
<proteinExistence type="inferred from homology"/>
<dbReference type="Pfam" id="PF03401">
    <property type="entry name" value="TctC"/>
    <property type="match status" value="1"/>
</dbReference>
<dbReference type="PIRSF" id="PIRSF017082">
    <property type="entry name" value="YflP"/>
    <property type="match status" value="1"/>
</dbReference>
<feature type="chain" id="PRO_5025371276" description="Tripartite tricarboxylate transporter substrate binding protein" evidence="2">
    <location>
        <begin position="28"/>
        <end position="335"/>
    </location>
</feature>
<accession>A0A679JAV2</accession>
<dbReference type="Gene3D" id="3.40.190.150">
    <property type="entry name" value="Bordetella uptake gene, domain 1"/>
    <property type="match status" value="1"/>
</dbReference>
<dbReference type="Gene3D" id="3.40.190.10">
    <property type="entry name" value="Periplasmic binding protein-like II"/>
    <property type="match status" value="1"/>
</dbReference>
<dbReference type="EMBL" id="LR743508">
    <property type="protein sequence ID" value="CAA2109995.1"/>
    <property type="molecule type" value="Genomic_DNA"/>
</dbReference>
<dbReference type="CDD" id="cd13578">
    <property type="entry name" value="PBP2_Bug27"/>
    <property type="match status" value="1"/>
</dbReference>
<dbReference type="RefSeq" id="WP_339094198.1">
    <property type="nucleotide sequence ID" value="NZ_LR743508.1"/>
</dbReference>
<protein>
    <recommendedName>
        <fullName evidence="4">Tripartite tricarboxylate transporter substrate binding protein</fullName>
    </recommendedName>
</protein>
<dbReference type="SUPFAM" id="SSF53850">
    <property type="entry name" value="Periplasmic binding protein-like II"/>
    <property type="match status" value="1"/>
</dbReference>
<dbReference type="AlphaFoldDB" id="A0A679JAV2"/>
<dbReference type="InterPro" id="IPR005064">
    <property type="entry name" value="BUG"/>
</dbReference>
<dbReference type="PANTHER" id="PTHR42928:SF5">
    <property type="entry name" value="BLR1237 PROTEIN"/>
    <property type="match status" value="1"/>
</dbReference>
<evidence type="ECO:0008006" key="4">
    <source>
        <dbReference type="Google" id="ProtNLM"/>
    </source>
</evidence>
<dbReference type="PANTHER" id="PTHR42928">
    <property type="entry name" value="TRICARBOXYLATE-BINDING PROTEIN"/>
    <property type="match status" value="1"/>
</dbReference>
<name>A0A679JAV2_VARPD</name>